<keyword evidence="6" id="KW-0325">Glycoprotein</keyword>
<dbReference type="GO" id="GO:0016020">
    <property type="term" value="C:membrane"/>
    <property type="evidence" value="ECO:0007669"/>
    <property type="project" value="UniProtKB-SubCell"/>
</dbReference>
<dbReference type="InterPro" id="IPR001828">
    <property type="entry name" value="ANF_lig-bd_rcpt"/>
</dbReference>
<evidence type="ECO:0000256" key="4">
    <source>
        <dbReference type="ARBA" id="ARBA00023136"/>
    </source>
</evidence>
<evidence type="ECO:0000256" key="6">
    <source>
        <dbReference type="ARBA" id="ARBA00023180"/>
    </source>
</evidence>
<keyword evidence="2" id="KW-0812">Transmembrane</keyword>
<dbReference type="GO" id="GO:0004930">
    <property type="term" value="F:G protein-coupled receptor activity"/>
    <property type="evidence" value="ECO:0007669"/>
    <property type="project" value="InterPro"/>
</dbReference>
<evidence type="ECO:0000256" key="2">
    <source>
        <dbReference type="ARBA" id="ARBA00022692"/>
    </source>
</evidence>
<keyword evidence="5 11" id="KW-0675">Receptor</keyword>
<feature type="compositionally biased region" description="Polar residues" evidence="8">
    <location>
        <begin position="520"/>
        <end position="534"/>
    </location>
</feature>
<name>A0A7D9DHD5_PARCT</name>
<dbReference type="Proteomes" id="UP001152795">
    <property type="component" value="Unassembled WGS sequence"/>
</dbReference>
<comment type="caution">
    <text evidence="11">The sequence shown here is derived from an EMBL/GenBank/DDBJ whole genome shotgun (WGS) entry which is preliminary data.</text>
</comment>
<comment type="subcellular location">
    <subcellularLocation>
        <location evidence="1">Membrane</location>
        <topology evidence="1">Multi-pass membrane protein</topology>
    </subcellularLocation>
</comment>
<dbReference type="FunFam" id="3.40.50.2300:FF:000145">
    <property type="entry name" value="Glutamate receptor, metabotropic"/>
    <property type="match status" value="1"/>
</dbReference>
<proteinExistence type="predicted"/>
<feature type="domain" description="Receptor ligand binding region" evidence="10">
    <location>
        <begin position="66"/>
        <end position="458"/>
    </location>
</feature>
<feature type="chain" id="PRO_5043534583" evidence="9">
    <location>
        <begin position="25"/>
        <end position="759"/>
    </location>
</feature>
<keyword evidence="7" id="KW-0175">Coiled coil</keyword>
<dbReference type="AlphaFoldDB" id="A0A7D9DHD5"/>
<evidence type="ECO:0000256" key="9">
    <source>
        <dbReference type="SAM" id="SignalP"/>
    </source>
</evidence>
<feature type="coiled-coil region" evidence="7">
    <location>
        <begin position="603"/>
        <end position="630"/>
    </location>
</feature>
<dbReference type="EMBL" id="CACRXK020000764">
    <property type="protein sequence ID" value="CAB3984629.1"/>
    <property type="molecule type" value="Genomic_DNA"/>
</dbReference>
<dbReference type="PANTHER" id="PTHR24060">
    <property type="entry name" value="METABOTROPIC GLUTAMATE RECEPTOR"/>
    <property type="match status" value="1"/>
</dbReference>
<dbReference type="InterPro" id="IPR028082">
    <property type="entry name" value="Peripla_BP_I"/>
</dbReference>
<evidence type="ECO:0000313" key="12">
    <source>
        <dbReference type="Proteomes" id="UP001152795"/>
    </source>
</evidence>
<dbReference type="InterPro" id="IPR050726">
    <property type="entry name" value="mGluR"/>
</dbReference>
<dbReference type="Gene3D" id="3.40.50.2300">
    <property type="match status" value="2"/>
</dbReference>
<accession>A0A7D9DHD5</accession>
<keyword evidence="4" id="KW-0472">Membrane</keyword>
<evidence type="ECO:0000256" key="5">
    <source>
        <dbReference type="ARBA" id="ARBA00023170"/>
    </source>
</evidence>
<gene>
    <name evidence="11" type="ORF">PACLA_8A072838</name>
</gene>
<feature type="compositionally biased region" description="Basic and acidic residues" evidence="8">
    <location>
        <begin position="568"/>
        <end position="581"/>
    </location>
</feature>
<feature type="signal peptide" evidence="9">
    <location>
        <begin position="1"/>
        <end position="24"/>
    </location>
</feature>
<evidence type="ECO:0000256" key="3">
    <source>
        <dbReference type="ARBA" id="ARBA00022989"/>
    </source>
</evidence>
<sequence>MRRRHGFHCLHIICLIFYAPSALANKYYGKAVHIPGNITLGGLFPIHSQDKNGECTSINGVLGIQRLEAMLYALQRINKEGIILPGIKIGLSAFDTCSSETTALDRTVEEFITDHKCGSEGDKGAIGGRQVVGIVGPLYSSVSVQVAHLLRLFKMPQISYDSTSSELSDKTKYKYFLRTVPSDSLQARAMADILDHFGWTYVSAVYSDDNYGRKGIEALSVETEKKGICIAVRKTIPYHADNKTFEAIIRRLLAEKQARVIIVFCSKKETIISLLRAAKAQNAVDKFQWIGSDAWITVSWLGELQPLVRGLISVQPASDPIDEFQKYLFQRVPSSSDVNPWFQEYFRQTVKCNTLSYIGPDDYPRCNSQHTLRNANFTIDNGVTRTIDAVYAYAHALQEIRESKCGESPIICDKMKETSGEDMLKALKNVTFESINNKRIFFDKNGDVRARYDIYYFNQTAVNKYQNVRIGKWIDNLTMHPIAKNAFKPTNSFCGKQCKSNEVYIIIFKPSENRKRPTLPSHSVSSLNGEQTPARSHATLPIEVNNSRALDCPQHDGAFPRGSYRPRSSTDPRRFDNDRRTWRYSLPPDQFSHSTEPRKPEREEEMEIEMKALIERLAVLESLLHQQRQTAGSFQTREIQGALKSCQSLMAEVKGHSNCSIPECVENCTGDHCSCTPQTSNCTKPDNRSLLMTYAQTPKGPQSSKDPEIATAQHKKPNGNVLTVPNSRGIFKNSKDKNDKMGLLQYQMSPLKRKSASEA</sequence>
<evidence type="ECO:0000256" key="8">
    <source>
        <dbReference type="SAM" id="MobiDB-lite"/>
    </source>
</evidence>
<feature type="region of interest" description="Disordered" evidence="8">
    <location>
        <begin position="697"/>
        <end position="759"/>
    </location>
</feature>
<dbReference type="PRINTS" id="PR00248">
    <property type="entry name" value="GPCRMGR"/>
</dbReference>
<feature type="region of interest" description="Disordered" evidence="8">
    <location>
        <begin position="515"/>
        <end position="603"/>
    </location>
</feature>
<evidence type="ECO:0000256" key="7">
    <source>
        <dbReference type="SAM" id="Coils"/>
    </source>
</evidence>
<evidence type="ECO:0000259" key="10">
    <source>
        <dbReference type="Pfam" id="PF01094"/>
    </source>
</evidence>
<evidence type="ECO:0000313" key="11">
    <source>
        <dbReference type="EMBL" id="CAB3984629.1"/>
    </source>
</evidence>
<dbReference type="OrthoDB" id="425344at2759"/>
<dbReference type="CDD" id="cd06362">
    <property type="entry name" value="PBP1_mGluR"/>
    <property type="match status" value="1"/>
</dbReference>
<keyword evidence="3" id="KW-1133">Transmembrane helix</keyword>
<keyword evidence="9" id="KW-0732">Signal</keyword>
<dbReference type="Pfam" id="PF01094">
    <property type="entry name" value="ANF_receptor"/>
    <property type="match status" value="1"/>
</dbReference>
<evidence type="ECO:0000256" key="1">
    <source>
        <dbReference type="ARBA" id="ARBA00004141"/>
    </source>
</evidence>
<dbReference type="SUPFAM" id="SSF53822">
    <property type="entry name" value="Periplasmic binding protein-like I"/>
    <property type="match status" value="1"/>
</dbReference>
<dbReference type="InterPro" id="IPR000337">
    <property type="entry name" value="GPCR_3"/>
</dbReference>
<reference evidence="11" key="1">
    <citation type="submission" date="2020-04" db="EMBL/GenBank/DDBJ databases">
        <authorList>
            <person name="Alioto T."/>
            <person name="Alioto T."/>
            <person name="Gomez Garrido J."/>
        </authorList>
    </citation>
    <scope>NUCLEOTIDE SEQUENCE</scope>
    <source>
        <strain evidence="11">A484AB</strain>
    </source>
</reference>
<organism evidence="11 12">
    <name type="scientific">Paramuricea clavata</name>
    <name type="common">Red gorgonian</name>
    <name type="synonym">Violescent sea-whip</name>
    <dbReference type="NCBI Taxonomy" id="317549"/>
    <lineage>
        <taxon>Eukaryota</taxon>
        <taxon>Metazoa</taxon>
        <taxon>Cnidaria</taxon>
        <taxon>Anthozoa</taxon>
        <taxon>Octocorallia</taxon>
        <taxon>Malacalcyonacea</taxon>
        <taxon>Plexauridae</taxon>
        <taxon>Paramuricea</taxon>
    </lineage>
</organism>
<protein>
    <submittedName>
        <fullName evidence="11">Metabotropic glutamate receptor 3-like isoform X1</fullName>
    </submittedName>
</protein>
<keyword evidence="12" id="KW-1185">Reference proteome</keyword>